<evidence type="ECO:0000256" key="1">
    <source>
        <dbReference type="ARBA" id="ARBA00009899"/>
    </source>
</evidence>
<dbReference type="SUPFAM" id="SSF52833">
    <property type="entry name" value="Thioredoxin-like"/>
    <property type="match status" value="1"/>
</dbReference>
<dbReference type="Pfam" id="PF00043">
    <property type="entry name" value="GST_C"/>
    <property type="match status" value="1"/>
</dbReference>
<dbReference type="PROSITE" id="PS50405">
    <property type="entry name" value="GST_CTER"/>
    <property type="match status" value="1"/>
</dbReference>
<evidence type="ECO:0000259" key="8">
    <source>
        <dbReference type="PROSITE" id="PS50405"/>
    </source>
</evidence>
<sequence length="221" mass="25189">MGKPNFYFTPDSPPCQAVTLVIKQLKLDVTYRPIDLEKNEHLTPEFLALNPLHQVPTLDDKGFIIGDSHAIIQYLATGSNLTSLDPHVLARINQAMYFDTELFRVMGEIGYSLYFETRTEPSQKAVAILYEKLGALEQYLLRRNWVAGEFLTIADFSIFATFSAIYNCPIDLSKFESILKWYEKCKKIFIGYQSIKEDSKNALGNFLKSKGIKLELKTLDA</sequence>
<evidence type="ECO:0000256" key="3">
    <source>
        <dbReference type="ARBA" id="ARBA00012452"/>
    </source>
</evidence>
<dbReference type="OrthoDB" id="422574at2759"/>
<feature type="domain" description="GST N-terminal" evidence="7">
    <location>
        <begin position="2"/>
        <end position="83"/>
    </location>
</feature>
<keyword evidence="4" id="KW-0808">Transferase</keyword>
<feature type="domain" description="GST C-terminal" evidence="8">
    <location>
        <begin position="85"/>
        <end position="211"/>
    </location>
</feature>
<evidence type="ECO:0000259" key="7">
    <source>
        <dbReference type="PROSITE" id="PS50404"/>
    </source>
</evidence>
<comment type="subunit">
    <text evidence="2">Homodimer.</text>
</comment>
<proteinExistence type="inferred from homology"/>
<dbReference type="PROSITE" id="PS50404">
    <property type="entry name" value="GST_NTER"/>
    <property type="match status" value="1"/>
</dbReference>
<dbReference type="PANTHER" id="PTHR43969:SF9">
    <property type="entry name" value="GLUTATHIONE S TRANSFERASE D10, ISOFORM A-RELATED"/>
    <property type="match status" value="1"/>
</dbReference>
<reference evidence="9" key="1">
    <citation type="submission" date="2022-01" db="EMBL/GenBank/DDBJ databases">
        <authorList>
            <person name="King R."/>
        </authorList>
    </citation>
    <scope>NUCLEOTIDE SEQUENCE</scope>
</reference>
<evidence type="ECO:0000256" key="4">
    <source>
        <dbReference type="ARBA" id="ARBA00022679"/>
    </source>
</evidence>
<name>A0A9N9RZ58_9DIPT</name>
<dbReference type="PANTHER" id="PTHR43969">
    <property type="entry name" value="GLUTATHIONE S TRANSFERASE D10, ISOFORM A-RELATED"/>
    <property type="match status" value="1"/>
</dbReference>
<dbReference type="InterPro" id="IPR004045">
    <property type="entry name" value="Glutathione_S-Trfase_N"/>
</dbReference>
<dbReference type="EMBL" id="OU895878">
    <property type="protein sequence ID" value="CAG9805851.1"/>
    <property type="molecule type" value="Genomic_DNA"/>
</dbReference>
<dbReference type="InterPro" id="IPR036249">
    <property type="entry name" value="Thioredoxin-like_sf"/>
</dbReference>
<dbReference type="InterPro" id="IPR010987">
    <property type="entry name" value="Glutathione-S-Trfase_C-like"/>
</dbReference>
<dbReference type="CDD" id="cd03177">
    <property type="entry name" value="GST_C_Delta_Epsilon"/>
    <property type="match status" value="1"/>
</dbReference>
<protein>
    <recommendedName>
        <fullName evidence="3">glutathione transferase</fullName>
        <ecNumber evidence="3">2.5.1.18</ecNumber>
    </recommendedName>
    <alternativeName>
        <fullName evidence="5">GST class-theta</fullName>
    </alternativeName>
</protein>
<comment type="catalytic activity">
    <reaction evidence="6">
        <text>RX + glutathione = an S-substituted glutathione + a halide anion + H(+)</text>
        <dbReference type="Rhea" id="RHEA:16437"/>
        <dbReference type="ChEBI" id="CHEBI:15378"/>
        <dbReference type="ChEBI" id="CHEBI:16042"/>
        <dbReference type="ChEBI" id="CHEBI:17792"/>
        <dbReference type="ChEBI" id="CHEBI:57925"/>
        <dbReference type="ChEBI" id="CHEBI:90779"/>
        <dbReference type="EC" id="2.5.1.18"/>
    </reaction>
</comment>
<dbReference type="Gene3D" id="1.20.1050.10">
    <property type="match status" value="1"/>
</dbReference>
<evidence type="ECO:0000313" key="10">
    <source>
        <dbReference type="Proteomes" id="UP001153620"/>
    </source>
</evidence>
<accession>A0A9N9RZ58</accession>
<dbReference type="Gene3D" id="3.40.30.10">
    <property type="entry name" value="Glutaredoxin"/>
    <property type="match status" value="1"/>
</dbReference>
<evidence type="ECO:0000256" key="5">
    <source>
        <dbReference type="ARBA" id="ARBA00041523"/>
    </source>
</evidence>
<dbReference type="InterPro" id="IPR040079">
    <property type="entry name" value="Glutathione_S-Trfase"/>
</dbReference>
<dbReference type="Proteomes" id="UP001153620">
    <property type="component" value="Chromosome 2"/>
</dbReference>
<dbReference type="CDD" id="cd03045">
    <property type="entry name" value="GST_N_Delta_Epsilon"/>
    <property type="match status" value="1"/>
</dbReference>
<dbReference type="InterPro" id="IPR036282">
    <property type="entry name" value="Glutathione-S-Trfase_C_sf"/>
</dbReference>
<evidence type="ECO:0000256" key="6">
    <source>
        <dbReference type="ARBA" id="ARBA00047960"/>
    </source>
</evidence>
<organism evidence="9 10">
    <name type="scientific">Chironomus riparius</name>
    <dbReference type="NCBI Taxonomy" id="315576"/>
    <lineage>
        <taxon>Eukaryota</taxon>
        <taxon>Metazoa</taxon>
        <taxon>Ecdysozoa</taxon>
        <taxon>Arthropoda</taxon>
        <taxon>Hexapoda</taxon>
        <taxon>Insecta</taxon>
        <taxon>Pterygota</taxon>
        <taxon>Neoptera</taxon>
        <taxon>Endopterygota</taxon>
        <taxon>Diptera</taxon>
        <taxon>Nematocera</taxon>
        <taxon>Chironomoidea</taxon>
        <taxon>Chironomidae</taxon>
        <taxon>Chironominae</taxon>
        <taxon>Chironomus</taxon>
    </lineage>
</organism>
<dbReference type="Pfam" id="PF13417">
    <property type="entry name" value="GST_N_3"/>
    <property type="match status" value="1"/>
</dbReference>
<dbReference type="GO" id="GO:0006749">
    <property type="term" value="P:glutathione metabolic process"/>
    <property type="evidence" value="ECO:0007669"/>
    <property type="project" value="TreeGrafter"/>
</dbReference>
<dbReference type="InterPro" id="IPR004046">
    <property type="entry name" value="GST_C"/>
</dbReference>
<reference evidence="9" key="2">
    <citation type="submission" date="2022-10" db="EMBL/GenBank/DDBJ databases">
        <authorList>
            <consortium name="ENA_rothamsted_submissions"/>
            <consortium name="culmorum"/>
            <person name="King R."/>
        </authorList>
    </citation>
    <scope>NUCLEOTIDE SEQUENCE</scope>
</reference>
<gene>
    <name evidence="9" type="ORF">CHIRRI_LOCUS8718</name>
</gene>
<evidence type="ECO:0000256" key="2">
    <source>
        <dbReference type="ARBA" id="ARBA00011738"/>
    </source>
</evidence>
<dbReference type="SFLD" id="SFLDS00019">
    <property type="entry name" value="Glutathione_Transferase_(cytos"/>
    <property type="match status" value="1"/>
</dbReference>
<dbReference type="SFLD" id="SFLDG00358">
    <property type="entry name" value="Main_(cytGST)"/>
    <property type="match status" value="1"/>
</dbReference>
<dbReference type="GO" id="GO:0004364">
    <property type="term" value="F:glutathione transferase activity"/>
    <property type="evidence" value="ECO:0007669"/>
    <property type="project" value="UniProtKB-EC"/>
</dbReference>
<dbReference type="AlphaFoldDB" id="A0A9N9RZ58"/>
<evidence type="ECO:0000313" key="9">
    <source>
        <dbReference type="EMBL" id="CAG9805851.1"/>
    </source>
</evidence>
<comment type="similarity">
    <text evidence="1">Belongs to the GST superfamily. Theta family.</text>
</comment>
<dbReference type="FunFam" id="3.40.30.10:FF:000034">
    <property type="entry name" value="glutathione S-transferase 1"/>
    <property type="match status" value="1"/>
</dbReference>
<keyword evidence="10" id="KW-1185">Reference proteome</keyword>
<dbReference type="SUPFAM" id="SSF47616">
    <property type="entry name" value="GST C-terminal domain-like"/>
    <property type="match status" value="1"/>
</dbReference>
<dbReference type="EC" id="2.5.1.18" evidence="3"/>